<accession>A0A9X6NLC6</accession>
<dbReference type="EMBL" id="MTYJ01000499">
    <property type="protein sequence ID" value="OWA54988.1"/>
    <property type="molecule type" value="Genomic_DNA"/>
</dbReference>
<evidence type="ECO:0000256" key="1">
    <source>
        <dbReference type="SAM" id="MobiDB-lite"/>
    </source>
</evidence>
<organism evidence="2 3">
    <name type="scientific">Hypsibius exemplaris</name>
    <name type="common">Freshwater tardigrade</name>
    <dbReference type="NCBI Taxonomy" id="2072580"/>
    <lineage>
        <taxon>Eukaryota</taxon>
        <taxon>Metazoa</taxon>
        <taxon>Ecdysozoa</taxon>
        <taxon>Tardigrada</taxon>
        <taxon>Eutardigrada</taxon>
        <taxon>Parachela</taxon>
        <taxon>Hypsibioidea</taxon>
        <taxon>Hypsibiidae</taxon>
        <taxon>Hypsibius</taxon>
    </lineage>
</organism>
<evidence type="ECO:0008006" key="4">
    <source>
        <dbReference type="Google" id="ProtNLM"/>
    </source>
</evidence>
<comment type="caution">
    <text evidence="2">The sequence shown here is derived from an EMBL/GenBank/DDBJ whole genome shotgun (WGS) entry which is preliminary data.</text>
</comment>
<keyword evidence="3" id="KW-1185">Reference proteome</keyword>
<feature type="compositionally biased region" description="Acidic residues" evidence="1">
    <location>
        <begin position="410"/>
        <end position="425"/>
    </location>
</feature>
<dbReference type="OrthoDB" id="10051656at2759"/>
<gene>
    <name evidence="2" type="ORF">BV898_19374</name>
</gene>
<feature type="region of interest" description="Disordered" evidence="1">
    <location>
        <begin position="410"/>
        <end position="433"/>
    </location>
</feature>
<proteinExistence type="predicted"/>
<sequence>MSKILRIFSKDAHMDRVAVTTQKTLQREEGFMYGWIQKFKSLNKLSDRKITDNVTKKMVDNEPDRYIAAADFVNNVKELIAVFGPDCLKKVKVCVQSISKMTHSYTIMPTIDATGKLLSPLFIVMQEISGDFGPLVKKDLFTAPNIYVTASRSGKMMKDHLKTWLKEVYFPHVGDRTVLLIDSWSTYKNQALLNNATPEDGRLICQHSGGHVSPLSQIQTARRQTGAFEFRDWKILYGKDSGVCVAYLGNVTIQCSVKVLPKRTNKPNQNRGISKIDLSVSEMSYSKFQPSRQSEKTNGARDVSLLWFQWWVSSTFRFIDPKPGLGSTNVRAEERENDFVHNMRLATSGHSYADNEVSISARAAQLGLLTPVTVLLSEKEPIVLAKRENIRFLPDGEDGQVLNEDDEMVNADAEDPIDDDSEEETAILRSNDF</sequence>
<name>A0A9X6NLC6_HYPEX</name>
<protein>
    <recommendedName>
        <fullName evidence="4">DDE-1 domain-containing protein</fullName>
    </recommendedName>
</protein>
<reference evidence="3" key="1">
    <citation type="submission" date="2017-01" db="EMBL/GenBank/DDBJ databases">
        <title>Comparative genomics of anhydrobiosis in the tardigrade Hypsibius dujardini.</title>
        <authorList>
            <person name="Yoshida Y."/>
            <person name="Koutsovoulos G."/>
            <person name="Laetsch D."/>
            <person name="Stevens L."/>
            <person name="Kumar S."/>
            <person name="Horikawa D."/>
            <person name="Ishino K."/>
            <person name="Komine S."/>
            <person name="Tomita M."/>
            <person name="Blaxter M."/>
            <person name="Arakawa K."/>
        </authorList>
    </citation>
    <scope>NUCLEOTIDE SEQUENCE [LARGE SCALE GENOMIC DNA]</scope>
    <source>
        <strain evidence="3">Z151</strain>
    </source>
</reference>
<dbReference type="AlphaFoldDB" id="A0A9X6NLC6"/>
<evidence type="ECO:0000313" key="3">
    <source>
        <dbReference type="Proteomes" id="UP000192578"/>
    </source>
</evidence>
<evidence type="ECO:0000313" key="2">
    <source>
        <dbReference type="EMBL" id="OWA54988.1"/>
    </source>
</evidence>
<dbReference type="Proteomes" id="UP000192578">
    <property type="component" value="Unassembled WGS sequence"/>
</dbReference>